<evidence type="ECO:0000256" key="1">
    <source>
        <dbReference type="SAM" id="MobiDB-lite"/>
    </source>
</evidence>
<feature type="region of interest" description="Disordered" evidence="1">
    <location>
        <begin position="53"/>
        <end position="100"/>
    </location>
</feature>
<dbReference type="AlphaFoldDB" id="A0A5J4TAF0"/>
<dbReference type="EMBL" id="SNRW01034749">
    <property type="protein sequence ID" value="KAA6355354.1"/>
    <property type="molecule type" value="Genomic_DNA"/>
</dbReference>
<gene>
    <name evidence="2" type="ORF">EZS28_049119</name>
</gene>
<evidence type="ECO:0000313" key="2">
    <source>
        <dbReference type="EMBL" id="KAA6355354.1"/>
    </source>
</evidence>
<accession>A0A5J4TAF0</accession>
<reference evidence="2 3" key="1">
    <citation type="submission" date="2019-03" db="EMBL/GenBank/DDBJ databases">
        <title>Single cell metagenomics reveals metabolic interactions within the superorganism composed of flagellate Streblomastix strix and complex community of Bacteroidetes bacteria on its surface.</title>
        <authorList>
            <person name="Treitli S.C."/>
            <person name="Kolisko M."/>
            <person name="Husnik F."/>
            <person name="Keeling P."/>
            <person name="Hampl V."/>
        </authorList>
    </citation>
    <scope>NUCLEOTIDE SEQUENCE [LARGE SCALE GENOMIC DNA]</scope>
    <source>
        <strain evidence="2">ST1C</strain>
    </source>
</reference>
<feature type="non-terminal residue" evidence="2">
    <location>
        <position position="100"/>
    </location>
</feature>
<organism evidence="2 3">
    <name type="scientific">Streblomastix strix</name>
    <dbReference type="NCBI Taxonomy" id="222440"/>
    <lineage>
        <taxon>Eukaryota</taxon>
        <taxon>Metamonada</taxon>
        <taxon>Preaxostyla</taxon>
        <taxon>Oxymonadida</taxon>
        <taxon>Streblomastigidae</taxon>
        <taxon>Streblomastix</taxon>
    </lineage>
</organism>
<sequence length="100" mass="11952">MQIRSDNKDIIDKFEDALDQYSKMYQETSGNPNETDQVQLANTIVEILEGIHQISGFHTQEEPEPEPERRPLTFHEREERRERKEREQQNRQDQTPAVEE</sequence>
<evidence type="ECO:0000313" key="3">
    <source>
        <dbReference type="Proteomes" id="UP000324800"/>
    </source>
</evidence>
<feature type="compositionally biased region" description="Basic and acidic residues" evidence="1">
    <location>
        <begin position="66"/>
        <end position="90"/>
    </location>
</feature>
<dbReference type="Proteomes" id="UP000324800">
    <property type="component" value="Unassembled WGS sequence"/>
</dbReference>
<proteinExistence type="predicted"/>
<name>A0A5J4TAF0_9EUKA</name>
<comment type="caution">
    <text evidence="2">The sequence shown here is derived from an EMBL/GenBank/DDBJ whole genome shotgun (WGS) entry which is preliminary data.</text>
</comment>
<protein>
    <submittedName>
        <fullName evidence="2">Uncharacterized protein</fullName>
    </submittedName>
</protein>